<evidence type="ECO:0000256" key="1">
    <source>
        <dbReference type="ARBA" id="ARBA00006018"/>
    </source>
</evidence>
<protein>
    <submittedName>
        <fullName evidence="2">Hydrogenase assembly chaperone hypC/hupF</fullName>
    </submittedName>
</protein>
<dbReference type="GO" id="GO:0051604">
    <property type="term" value="P:protein maturation"/>
    <property type="evidence" value="ECO:0007669"/>
    <property type="project" value="TreeGrafter"/>
</dbReference>
<dbReference type="Gene3D" id="2.30.30.140">
    <property type="match status" value="1"/>
</dbReference>
<evidence type="ECO:0000313" key="3">
    <source>
        <dbReference type="Proteomes" id="UP000001037"/>
    </source>
</evidence>
<reference evidence="2 3" key="1">
    <citation type="journal article" date="2011" name="Stand. Genomic Sci.">
        <title>Complete genome sequence of the hyperthermophilic chemolithoautotroph Pyrolobus fumarii type strain (1A).</title>
        <authorList>
            <person name="Anderson I."/>
            <person name="Goker M."/>
            <person name="Nolan M."/>
            <person name="Lucas S."/>
            <person name="Hammon N."/>
            <person name="Deshpande S."/>
            <person name="Cheng J.F."/>
            <person name="Tapia R."/>
            <person name="Han C."/>
            <person name="Goodwin L."/>
            <person name="Pitluck S."/>
            <person name="Huntemann M."/>
            <person name="Liolios K."/>
            <person name="Ivanova N."/>
            <person name="Pagani I."/>
            <person name="Mavromatis K."/>
            <person name="Ovchinikova G."/>
            <person name="Pati A."/>
            <person name="Chen A."/>
            <person name="Palaniappan K."/>
            <person name="Land M."/>
            <person name="Hauser L."/>
            <person name="Brambilla E.M."/>
            <person name="Huber H."/>
            <person name="Yasawong M."/>
            <person name="Rohde M."/>
            <person name="Spring S."/>
            <person name="Abt B."/>
            <person name="Sikorski J."/>
            <person name="Wirth R."/>
            <person name="Detter J.C."/>
            <person name="Woyke T."/>
            <person name="Bristow J."/>
            <person name="Eisen J.A."/>
            <person name="Markowitz V."/>
            <person name="Hugenholtz P."/>
            <person name="Kyrpides N.C."/>
            <person name="Klenk H.P."/>
            <person name="Lapidus A."/>
        </authorList>
    </citation>
    <scope>NUCLEOTIDE SEQUENCE [LARGE SCALE GENOMIC DNA]</scope>
    <source>
        <strain evidence="3">DSM 11204 / 1A</strain>
    </source>
</reference>
<dbReference type="Pfam" id="PF01455">
    <property type="entry name" value="HupF_HypC"/>
    <property type="match status" value="1"/>
</dbReference>
<accession>G0EGV6</accession>
<dbReference type="Proteomes" id="UP000001037">
    <property type="component" value="Chromosome"/>
</dbReference>
<dbReference type="EMBL" id="CP002838">
    <property type="protein sequence ID" value="AEM39254.1"/>
    <property type="molecule type" value="Genomic_DNA"/>
</dbReference>
<dbReference type="GO" id="GO:1902670">
    <property type="term" value="F:carbon dioxide binding"/>
    <property type="evidence" value="ECO:0007669"/>
    <property type="project" value="TreeGrafter"/>
</dbReference>
<dbReference type="InParanoid" id="G0EGV6"/>
<gene>
    <name evidence="2" type="ordered locus">Pyrfu_1396</name>
</gene>
<dbReference type="AlphaFoldDB" id="G0EGV6"/>
<dbReference type="SUPFAM" id="SSF159127">
    <property type="entry name" value="HupF/HypC-like"/>
    <property type="match status" value="1"/>
</dbReference>
<dbReference type="PANTHER" id="PTHR35177:SF2">
    <property type="entry name" value="HYDROGENASE MATURATION FACTOR HYBG"/>
    <property type="match status" value="1"/>
</dbReference>
<proteinExistence type="inferred from homology"/>
<dbReference type="GO" id="GO:0005506">
    <property type="term" value="F:iron ion binding"/>
    <property type="evidence" value="ECO:0007669"/>
    <property type="project" value="TreeGrafter"/>
</dbReference>
<dbReference type="PRINTS" id="PR00445">
    <property type="entry name" value="HUPFHYPC"/>
</dbReference>
<name>G0EGV6_PYRF1</name>
<keyword evidence="3" id="KW-1185">Reference proteome</keyword>
<sequence>MGVPGRVVKILEEGLALVDFGGIQREVDVSFIPDVKPGDYVVVHAGVAVSRLDPQAAEEALQAWRRLLDEMDRLIEERLSEVESSARS</sequence>
<dbReference type="STRING" id="694429.Pyrfu_1396"/>
<dbReference type="InterPro" id="IPR001109">
    <property type="entry name" value="Hydrogenase_HupF/HypC"/>
</dbReference>
<dbReference type="NCBIfam" id="TIGR00074">
    <property type="entry name" value="hypC_hupF"/>
    <property type="match status" value="1"/>
</dbReference>
<comment type="similarity">
    <text evidence="1">Belongs to the HupF/HypC family.</text>
</comment>
<organism evidence="2 3">
    <name type="scientific">Pyrolobus fumarii (strain DSM 11204 / 1A)</name>
    <dbReference type="NCBI Taxonomy" id="694429"/>
    <lineage>
        <taxon>Archaea</taxon>
        <taxon>Thermoproteota</taxon>
        <taxon>Thermoprotei</taxon>
        <taxon>Desulfurococcales</taxon>
        <taxon>Pyrodictiaceae</taxon>
        <taxon>Pyrolobus</taxon>
    </lineage>
</organism>
<dbReference type="HOGENOM" id="CLU_159381_2_2_2"/>
<evidence type="ECO:0000313" key="2">
    <source>
        <dbReference type="EMBL" id="AEM39254.1"/>
    </source>
</evidence>
<dbReference type="KEGG" id="pfm:Pyrfu_1396"/>
<dbReference type="PANTHER" id="PTHR35177">
    <property type="entry name" value="HYDROGENASE MATURATION FACTOR HYBG"/>
    <property type="match status" value="1"/>
</dbReference>
<dbReference type="eggNOG" id="arCOG04427">
    <property type="taxonomic scope" value="Archaea"/>
</dbReference>